<name>A0YFR2_9GAMM</name>
<dbReference type="EMBL" id="AAVT01000008">
    <property type="protein sequence ID" value="EAW30476.1"/>
    <property type="molecule type" value="Genomic_DNA"/>
</dbReference>
<organism evidence="1 2">
    <name type="scientific">marine gamma proteobacterium HTCC2143</name>
    <dbReference type="NCBI Taxonomy" id="247633"/>
    <lineage>
        <taxon>Bacteria</taxon>
        <taxon>Pseudomonadati</taxon>
        <taxon>Pseudomonadota</taxon>
        <taxon>Gammaproteobacteria</taxon>
        <taxon>Cellvibrionales</taxon>
        <taxon>Spongiibacteraceae</taxon>
        <taxon>BD1-7 clade</taxon>
    </lineage>
</organism>
<accession>A0YFR2</accession>
<dbReference type="AlphaFoldDB" id="A0YFR2"/>
<protein>
    <submittedName>
        <fullName evidence="1">Uncharacterized protein</fullName>
    </submittedName>
</protein>
<evidence type="ECO:0000313" key="2">
    <source>
        <dbReference type="Proteomes" id="UP000004931"/>
    </source>
</evidence>
<dbReference type="Proteomes" id="UP000004931">
    <property type="component" value="Unassembled WGS sequence"/>
</dbReference>
<evidence type="ECO:0000313" key="1">
    <source>
        <dbReference type="EMBL" id="EAW30476.1"/>
    </source>
</evidence>
<proteinExistence type="predicted"/>
<keyword evidence="2" id="KW-1185">Reference proteome</keyword>
<dbReference type="eggNOG" id="ENOG502ZCRW">
    <property type="taxonomic scope" value="Bacteria"/>
</dbReference>
<reference evidence="1 2" key="1">
    <citation type="journal article" date="2010" name="J. Bacteriol.">
        <title>Genome sequence of the oligotrophic marine Gammaproteobacterium HTCC2143, isolated from the Oregon Coast.</title>
        <authorList>
            <person name="Oh H.M."/>
            <person name="Kang I."/>
            <person name="Ferriera S."/>
            <person name="Giovannoni S.J."/>
            <person name="Cho J.C."/>
        </authorList>
    </citation>
    <scope>NUCLEOTIDE SEQUENCE [LARGE SCALE GENOMIC DNA]</scope>
    <source>
        <strain evidence="1 2">HTCC2143</strain>
    </source>
</reference>
<gene>
    <name evidence="1" type="ORF">GP2143_09730</name>
</gene>
<sequence length="422" mass="46273">MVIADGVGMTFDSALVRTTENALMQVVGTFVDTEKNVEKRREIRGVIKEESRHVEKRFSSYSQGSIRGFEVLETNEEDGLVRLTARVEVELEEFKAALRATALSEKVPIPKSLFAQAANKNRQSENLAEIIFDGQLGKIVALEHLDIEVNDVALVTDASRLASYGSMLSKEKGDTLVQIKVTASLTRDFLSAFRKTLDSVSHSSYRGSRIGAVTGSYKENFFWIAIADTKYVANGDFTENKKTWYEHLSSDAFVAVKMRVLGGGYDTTFGRSHIRNFNDTTLHIFPETLAADLCSEGVERLPTGTPNNSMGGRTVGVLAPSVELKITGANGQGIVTSLLVDRMPSRRGHVRSDIAIVVSESAYEMASTDLKSVESLRMLEYTVSGGRQCVAVVDPVKRFVIVAKLSQSQLQAAEDVSVALER</sequence>
<comment type="caution">
    <text evidence="1">The sequence shown here is derived from an EMBL/GenBank/DDBJ whole genome shotgun (WGS) entry which is preliminary data.</text>
</comment>